<gene>
    <name evidence="1" type="ORF">HGH92_23615</name>
</gene>
<reference evidence="1 2" key="1">
    <citation type="submission" date="2020-04" db="EMBL/GenBank/DDBJ databases">
        <authorList>
            <person name="Yin C."/>
        </authorList>
    </citation>
    <scope>NUCLEOTIDE SEQUENCE [LARGE SCALE GENOMIC DNA]</scope>
    <source>
        <strain evidence="1 2">Ae27</strain>
    </source>
</reference>
<dbReference type="Proteomes" id="UP000570474">
    <property type="component" value="Unassembled WGS sequence"/>
</dbReference>
<keyword evidence="2" id="KW-1185">Reference proteome</keyword>
<dbReference type="RefSeq" id="WP_168873190.1">
    <property type="nucleotide sequence ID" value="NZ_JABAIA010000002.1"/>
</dbReference>
<sequence length="145" mass="17077">MDINNNDLPEGAILWRGSKEEFIEFVLIVTDYSICANDDLSGLNRMRFLELSDALGDVLVKFFKVDISPHTNFKTIRENTKLSNRFTKRIIRIMKRLKEDEKFLQLLEQRGIMPSAEFVTEEVVKWSNAEKIASFLWLYLDKFHK</sequence>
<protein>
    <submittedName>
        <fullName evidence="1">Uncharacterized protein</fullName>
    </submittedName>
</protein>
<accession>A0A847RW57</accession>
<proteinExistence type="predicted"/>
<comment type="caution">
    <text evidence="1">The sequence shown here is derived from an EMBL/GenBank/DDBJ whole genome shotgun (WGS) entry which is preliminary data.</text>
</comment>
<organism evidence="1 2">
    <name type="scientific">Chitinophaga varians</name>
    <dbReference type="NCBI Taxonomy" id="2202339"/>
    <lineage>
        <taxon>Bacteria</taxon>
        <taxon>Pseudomonadati</taxon>
        <taxon>Bacteroidota</taxon>
        <taxon>Chitinophagia</taxon>
        <taxon>Chitinophagales</taxon>
        <taxon>Chitinophagaceae</taxon>
        <taxon>Chitinophaga</taxon>
    </lineage>
</organism>
<name>A0A847RW57_9BACT</name>
<evidence type="ECO:0000313" key="1">
    <source>
        <dbReference type="EMBL" id="NLR67313.1"/>
    </source>
</evidence>
<dbReference type="EMBL" id="JABAIA010000002">
    <property type="protein sequence ID" value="NLR67313.1"/>
    <property type="molecule type" value="Genomic_DNA"/>
</dbReference>
<evidence type="ECO:0000313" key="2">
    <source>
        <dbReference type="Proteomes" id="UP000570474"/>
    </source>
</evidence>
<dbReference type="AlphaFoldDB" id="A0A847RW57"/>